<gene>
    <name evidence="1" type="ORF">JJQ90_09780</name>
</gene>
<name>A0ABS6H5N3_9PROT</name>
<protein>
    <submittedName>
        <fullName evidence="1">Uncharacterized protein</fullName>
    </submittedName>
</protein>
<comment type="caution">
    <text evidence="1">The sequence shown here is derived from an EMBL/GenBank/DDBJ whole genome shotgun (WGS) entry which is preliminary data.</text>
</comment>
<reference evidence="1 2" key="1">
    <citation type="submission" date="2021-01" db="EMBL/GenBank/DDBJ databases">
        <title>Roseomonas sp. nov, a bacterium isolated from an oil production mixture in Yumen Oilfield.</title>
        <authorList>
            <person name="Wu D."/>
        </authorList>
    </citation>
    <scope>NUCLEOTIDE SEQUENCE [LARGE SCALE GENOMIC DNA]</scope>
    <source>
        <strain evidence="1 2">ROY-5-3</strain>
    </source>
</reference>
<evidence type="ECO:0000313" key="1">
    <source>
        <dbReference type="EMBL" id="MBU8543994.1"/>
    </source>
</evidence>
<evidence type="ECO:0000313" key="2">
    <source>
        <dbReference type="Proteomes" id="UP000689967"/>
    </source>
</evidence>
<organism evidence="1 2">
    <name type="scientific">Falsiroseomonas oleicola</name>
    <dbReference type="NCBI Taxonomy" id="2801474"/>
    <lineage>
        <taxon>Bacteria</taxon>
        <taxon>Pseudomonadati</taxon>
        <taxon>Pseudomonadota</taxon>
        <taxon>Alphaproteobacteria</taxon>
        <taxon>Acetobacterales</taxon>
        <taxon>Roseomonadaceae</taxon>
        <taxon>Falsiroseomonas</taxon>
    </lineage>
</organism>
<dbReference type="EMBL" id="JAERQM010000002">
    <property type="protein sequence ID" value="MBU8543994.1"/>
    <property type="molecule type" value="Genomic_DNA"/>
</dbReference>
<dbReference type="Proteomes" id="UP000689967">
    <property type="component" value="Unassembled WGS sequence"/>
</dbReference>
<sequence length="394" mass="40335">MSTFERSRTGSALALKLQSTDDVDAIDGTPAAGDWVDASFDPRVLVQQVQDTSYTGSLDGAPPIVGGASIAVPIRMMLRGAGAAGAEPEIARLLLAASLKPTATAAAVGAPTAATAGTTTTATLADPFAATADLYAGMPITLSGEPVVPRTTMVTDYSVGRVATLGRTFDPTLDTDTLAQIPINNRYALSDLETDWQRLTAYFYFAGQLMKTINCHLSNPVIELAAGQPAMLSGTLIGVLVANPAEQAMPAGAATAAALRLPPPIWIAGEAQLGRSILRCATLSIGLGTAVALPENPENANGFDSAQITGRAVSASLVAYANSTNSPTRFAAYRAGGRTNLSCILGSTAGNRFGIALPLLAIADNQPGDRNGLGVDNLTLVNAKPGAGFFLASF</sequence>
<keyword evidence="2" id="KW-1185">Reference proteome</keyword>
<proteinExistence type="predicted"/>
<accession>A0ABS6H5N3</accession>
<dbReference type="RefSeq" id="WP_216874772.1">
    <property type="nucleotide sequence ID" value="NZ_JAERQM010000002.1"/>
</dbReference>